<evidence type="ECO:0000313" key="4">
    <source>
        <dbReference type="Proteomes" id="UP000467841"/>
    </source>
</evidence>
<keyword evidence="4" id="KW-1185">Reference proteome</keyword>
<feature type="compositionally biased region" description="Basic and acidic residues" evidence="1">
    <location>
        <begin position="106"/>
        <end position="118"/>
    </location>
</feature>
<reference evidence="3 4" key="1">
    <citation type="submission" date="2020-01" db="EMBL/GenBank/DDBJ databases">
        <authorList>
            <person name="Mishra B."/>
        </authorList>
    </citation>
    <scope>NUCLEOTIDE SEQUENCE [LARGE SCALE GENOMIC DNA]</scope>
</reference>
<gene>
    <name evidence="3" type="ORF">MERR_LOCUS44093</name>
    <name evidence="2" type="ORF">MERR_LOCUS9043</name>
</gene>
<evidence type="ECO:0000313" key="2">
    <source>
        <dbReference type="EMBL" id="CAA7021808.1"/>
    </source>
</evidence>
<dbReference type="Proteomes" id="UP000467841">
    <property type="component" value="Unassembled WGS sequence"/>
</dbReference>
<dbReference type="AlphaFoldDB" id="A0A6D2KQH7"/>
<feature type="compositionally biased region" description="Polar residues" evidence="1">
    <location>
        <begin position="86"/>
        <end position="104"/>
    </location>
</feature>
<dbReference type="EMBL" id="CACVBM020001660">
    <property type="protein sequence ID" value="CAA7056857.1"/>
    <property type="molecule type" value="Genomic_DNA"/>
</dbReference>
<feature type="region of interest" description="Disordered" evidence="1">
    <location>
        <begin position="75"/>
        <end position="118"/>
    </location>
</feature>
<sequence>MKPNRNRKRYNRIKSGPETLITTSFVATRRRRQADIGQSPSIATGREPCQGRCLTVPPSIQKKIMPTNRLDTVWEEEEHATETDRFNNNGKVGSDQSSLATATKNWPERSPNHHQETP</sequence>
<organism evidence="3 4">
    <name type="scientific">Microthlaspi erraticum</name>
    <dbReference type="NCBI Taxonomy" id="1685480"/>
    <lineage>
        <taxon>Eukaryota</taxon>
        <taxon>Viridiplantae</taxon>
        <taxon>Streptophyta</taxon>
        <taxon>Embryophyta</taxon>
        <taxon>Tracheophyta</taxon>
        <taxon>Spermatophyta</taxon>
        <taxon>Magnoliopsida</taxon>
        <taxon>eudicotyledons</taxon>
        <taxon>Gunneridae</taxon>
        <taxon>Pentapetalae</taxon>
        <taxon>rosids</taxon>
        <taxon>malvids</taxon>
        <taxon>Brassicales</taxon>
        <taxon>Brassicaceae</taxon>
        <taxon>Coluteocarpeae</taxon>
        <taxon>Microthlaspi</taxon>
    </lineage>
</organism>
<protein>
    <submittedName>
        <fullName evidence="3">Uncharacterized protein</fullName>
    </submittedName>
</protein>
<proteinExistence type="predicted"/>
<name>A0A6D2KQH7_9BRAS</name>
<feature type="region of interest" description="Disordered" evidence="1">
    <location>
        <begin position="30"/>
        <end position="50"/>
    </location>
</feature>
<evidence type="ECO:0000256" key="1">
    <source>
        <dbReference type="SAM" id="MobiDB-lite"/>
    </source>
</evidence>
<evidence type="ECO:0000313" key="3">
    <source>
        <dbReference type="EMBL" id="CAA7056857.1"/>
    </source>
</evidence>
<accession>A0A6D2KQH7</accession>
<dbReference type="EMBL" id="CACVBM020000654">
    <property type="protein sequence ID" value="CAA7021808.1"/>
    <property type="molecule type" value="Genomic_DNA"/>
</dbReference>